<dbReference type="EMBL" id="FQNC01000049">
    <property type="protein sequence ID" value="SGY81692.1"/>
    <property type="molecule type" value="Genomic_DNA"/>
</dbReference>
<keyword evidence="3" id="KW-1185">Reference proteome</keyword>
<sequence>MAVDREKEAPAARYALLAWRRRLRPKRTMGHEGPWYPGSRRGHFRHSGPGSGCLGIPRETFPT</sequence>
<evidence type="ECO:0000313" key="3">
    <source>
        <dbReference type="Proteomes" id="UP000249464"/>
    </source>
</evidence>
<dbReference type="Proteomes" id="UP000249464">
    <property type="component" value="Unassembled WGS sequence"/>
</dbReference>
<feature type="region of interest" description="Disordered" evidence="1">
    <location>
        <begin position="28"/>
        <end position="63"/>
    </location>
</feature>
<dbReference type="AlphaFoldDB" id="A0A2X0N0B5"/>
<organism evidence="2 3">
    <name type="scientific">Microbotryum silenes-dioicae</name>
    <dbReference type="NCBI Taxonomy" id="796604"/>
    <lineage>
        <taxon>Eukaryota</taxon>
        <taxon>Fungi</taxon>
        <taxon>Dikarya</taxon>
        <taxon>Basidiomycota</taxon>
        <taxon>Pucciniomycotina</taxon>
        <taxon>Microbotryomycetes</taxon>
        <taxon>Microbotryales</taxon>
        <taxon>Microbotryaceae</taxon>
        <taxon>Microbotryum</taxon>
    </lineage>
</organism>
<name>A0A2X0N0B5_9BASI</name>
<evidence type="ECO:0000256" key="1">
    <source>
        <dbReference type="SAM" id="MobiDB-lite"/>
    </source>
</evidence>
<proteinExistence type="predicted"/>
<protein>
    <submittedName>
        <fullName evidence="2">BQ5605_C009g05516 protein</fullName>
    </submittedName>
</protein>
<gene>
    <name evidence="2" type="primary">BQ5605_C009g05516</name>
    <name evidence="2" type="ORF">BQ5605_C009G05516</name>
</gene>
<reference evidence="2 3" key="1">
    <citation type="submission" date="2016-11" db="EMBL/GenBank/DDBJ databases">
        <authorList>
            <person name="Jaros S."/>
            <person name="Januszkiewicz K."/>
            <person name="Wedrychowicz H."/>
        </authorList>
    </citation>
    <scope>NUCLEOTIDE SEQUENCE [LARGE SCALE GENOMIC DNA]</scope>
</reference>
<accession>A0A2X0N0B5</accession>
<evidence type="ECO:0000313" key="2">
    <source>
        <dbReference type="EMBL" id="SGY81692.1"/>
    </source>
</evidence>